<evidence type="ECO:0000313" key="2">
    <source>
        <dbReference type="EMBL" id="KXZ45915.1"/>
    </source>
</evidence>
<dbReference type="AlphaFoldDB" id="A0A150G8M9"/>
<proteinExistence type="predicted"/>
<feature type="region of interest" description="Disordered" evidence="1">
    <location>
        <begin position="84"/>
        <end position="108"/>
    </location>
</feature>
<keyword evidence="3" id="KW-1185">Reference proteome</keyword>
<protein>
    <submittedName>
        <fullName evidence="2">Uncharacterized protein</fullName>
    </submittedName>
</protein>
<dbReference type="EMBL" id="LSYV01000050">
    <property type="protein sequence ID" value="KXZ45915.1"/>
    <property type="molecule type" value="Genomic_DNA"/>
</dbReference>
<sequence>MVLAQQLPVYCVNRSRETRRVVVETYRPPVEEQQALAGHYVTAEVTNALYRASGKAGLAMGWSWGCCLRRPLLTPIWRKKKAEKAEKAEAEKAMKGQTRLPFKKQKQA</sequence>
<comment type="caution">
    <text evidence="2">The sequence shown here is derived from an EMBL/GenBank/DDBJ whole genome shotgun (WGS) entry which is preliminary data.</text>
</comment>
<name>A0A150G8M9_GONPE</name>
<dbReference type="Proteomes" id="UP000075714">
    <property type="component" value="Unassembled WGS sequence"/>
</dbReference>
<organism evidence="2 3">
    <name type="scientific">Gonium pectorale</name>
    <name type="common">Green alga</name>
    <dbReference type="NCBI Taxonomy" id="33097"/>
    <lineage>
        <taxon>Eukaryota</taxon>
        <taxon>Viridiplantae</taxon>
        <taxon>Chlorophyta</taxon>
        <taxon>core chlorophytes</taxon>
        <taxon>Chlorophyceae</taxon>
        <taxon>CS clade</taxon>
        <taxon>Chlamydomonadales</taxon>
        <taxon>Volvocaceae</taxon>
        <taxon>Gonium</taxon>
    </lineage>
</organism>
<reference evidence="3" key="1">
    <citation type="journal article" date="2016" name="Nat. Commun.">
        <title>The Gonium pectorale genome demonstrates co-option of cell cycle regulation during the evolution of multicellularity.</title>
        <authorList>
            <person name="Hanschen E.R."/>
            <person name="Marriage T.N."/>
            <person name="Ferris P.J."/>
            <person name="Hamaji T."/>
            <person name="Toyoda A."/>
            <person name="Fujiyama A."/>
            <person name="Neme R."/>
            <person name="Noguchi H."/>
            <person name="Minakuchi Y."/>
            <person name="Suzuki M."/>
            <person name="Kawai-Toyooka H."/>
            <person name="Smith D.R."/>
            <person name="Sparks H."/>
            <person name="Anderson J."/>
            <person name="Bakaric R."/>
            <person name="Luria V."/>
            <person name="Karger A."/>
            <person name="Kirschner M.W."/>
            <person name="Durand P.M."/>
            <person name="Michod R.E."/>
            <person name="Nozaki H."/>
            <person name="Olson B.J."/>
        </authorList>
    </citation>
    <scope>NUCLEOTIDE SEQUENCE [LARGE SCALE GENOMIC DNA]</scope>
    <source>
        <strain evidence="3">NIES-2863</strain>
    </source>
</reference>
<evidence type="ECO:0000256" key="1">
    <source>
        <dbReference type="SAM" id="MobiDB-lite"/>
    </source>
</evidence>
<accession>A0A150G8M9</accession>
<gene>
    <name evidence="2" type="ORF">GPECTOR_49g499</name>
</gene>
<feature type="compositionally biased region" description="Basic and acidic residues" evidence="1">
    <location>
        <begin position="84"/>
        <end position="94"/>
    </location>
</feature>
<evidence type="ECO:0000313" key="3">
    <source>
        <dbReference type="Proteomes" id="UP000075714"/>
    </source>
</evidence>